<gene>
    <name evidence="1" type="ORF">HNQ57_003157</name>
</gene>
<reference evidence="1 2" key="1">
    <citation type="submission" date="2020-08" db="EMBL/GenBank/DDBJ databases">
        <title>Genomic Encyclopedia of Type Strains, Phase IV (KMG-IV): sequencing the most valuable type-strain genomes for metagenomic binning, comparative biology and taxonomic classification.</title>
        <authorList>
            <person name="Goeker M."/>
        </authorList>
    </citation>
    <scope>NUCLEOTIDE SEQUENCE [LARGE SCALE GENOMIC DNA]</scope>
    <source>
        <strain evidence="1 2">DSM 25701</strain>
    </source>
</reference>
<keyword evidence="2" id="KW-1185">Reference proteome</keyword>
<evidence type="ECO:0000313" key="1">
    <source>
        <dbReference type="EMBL" id="MBB5188860.1"/>
    </source>
</evidence>
<evidence type="ECO:0000313" key="2">
    <source>
        <dbReference type="Proteomes" id="UP000536640"/>
    </source>
</evidence>
<proteinExistence type="predicted"/>
<protein>
    <submittedName>
        <fullName evidence="1">Uncharacterized protein</fullName>
    </submittedName>
</protein>
<organism evidence="1 2">
    <name type="scientific">Zhongshania antarctica</name>
    <dbReference type="NCBI Taxonomy" id="641702"/>
    <lineage>
        <taxon>Bacteria</taxon>
        <taxon>Pseudomonadati</taxon>
        <taxon>Pseudomonadota</taxon>
        <taxon>Gammaproteobacteria</taxon>
        <taxon>Cellvibrionales</taxon>
        <taxon>Spongiibacteraceae</taxon>
        <taxon>Zhongshania</taxon>
    </lineage>
</organism>
<accession>A0A840R929</accession>
<comment type="caution">
    <text evidence="1">The sequence shown here is derived from an EMBL/GenBank/DDBJ whole genome shotgun (WGS) entry which is preliminary data.</text>
</comment>
<dbReference type="AlphaFoldDB" id="A0A840R929"/>
<sequence>MVYAKVPSLSLSTPEGKHTVCLAKKEAISKDYTI</sequence>
<dbReference type="EMBL" id="JACHHW010000010">
    <property type="protein sequence ID" value="MBB5188860.1"/>
    <property type="molecule type" value="Genomic_DNA"/>
</dbReference>
<name>A0A840R929_9GAMM</name>
<dbReference type="Proteomes" id="UP000536640">
    <property type="component" value="Unassembled WGS sequence"/>
</dbReference>